<dbReference type="InterPro" id="IPR004158">
    <property type="entry name" value="DUF247_pln"/>
</dbReference>
<sequence length="477" mass="55003">MAGIFGGFSYIRFAGYLKLRGVPHIMRGTPICMGYLILYGVPLFVWDTSNCIGYLYLYGVPQVMPGTSDCAGSCSLKATAPQSQTDPNFIYNMEECLQVKLKKLSPLPSNCCIYRVPERLRQINEKVVSIGPLHHDKANLQFMEEHKQRYLHYFLQRTQISFDEFVQIIKFREAELREDIWYDMWLLENQLPFFILEDLFALAAIEIPDQHENPTIITVTCEYFKGLEAVQGNRQKFPPYTEVRVEHFLDFLRICHLPSSRNQEKQEGQQYHKGKTAPSVTDLHQAGVHFSLSKSNDLFAIEFKNRTLHIPKLKLQLETESLFRNLIAFEQRHYSENYINDYVFLIHDLVNTAKDVDLLVQNGIIENWLPDKEAASTLINNLSRGTTLLADSFYFSGLCKGLNDHCKRTCYKWRANLKENYFNTPWPGISVCGAVFLLILTVIQSAYNIQEYYGLLSSMHNASKQTSTSLYPRGVFA</sequence>
<dbReference type="STRING" id="55188.A0A2H5QD15"/>
<keyword evidence="2" id="KW-1185">Reference proteome</keyword>
<proteinExistence type="predicted"/>
<evidence type="ECO:0000313" key="1">
    <source>
        <dbReference type="EMBL" id="GAY62526.1"/>
    </source>
</evidence>
<dbReference type="Proteomes" id="UP000236630">
    <property type="component" value="Unassembled WGS sequence"/>
</dbReference>
<reference evidence="1 2" key="1">
    <citation type="journal article" date="2017" name="Front. Genet.">
        <title>Draft sequencing of the heterozygous diploid genome of Satsuma (Citrus unshiu Marc.) using a hybrid assembly approach.</title>
        <authorList>
            <person name="Shimizu T."/>
            <person name="Tanizawa Y."/>
            <person name="Mochizuki T."/>
            <person name="Nagasaki H."/>
            <person name="Yoshioka T."/>
            <person name="Toyoda A."/>
            <person name="Fujiyama A."/>
            <person name="Kaminuma E."/>
            <person name="Nakamura Y."/>
        </authorList>
    </citation>
    <scope>NUCLEOTIDE SEQUENCE [LARGE SCALE GENOMIC DNA]</scope>
    <source>
        <strain evidence="2">cv. Miyagawa wase</strain>
    </source>
</reference>
<dbReference type="AlphaFoldDB" id="A0A2H5QD15"/>
<gene>
    <name evidence="1" type="ORF">CUMW_218510</name>
</gene>
<dbReference type="PANTHER" id="PTHR31170">
    <property type="entry name" value="BNAC04G53230D PROTEIN"/>
    <property type="match status" value="1"/>
</dbReference>
<dbReference type="EMBL" id="BDQV01000310">
    <property type="protein sequence ID" value="GAY62526.1"/>
    <property type="molecule type" value="Genomic_DNA"/>
</dbReference>
<dbReference type="PANTHER" id="PTHR31170:SF25">
    <property type="entry name" value="BNAA09G04570D PROTEIN"/>
    <property type="match status" value="1"/>
</dbReference>
<comment type="caution">
    <text evidence="1">The sequence shown here is derived from an EMBL/GenBank/DDBJ whole genome shotgun (WGS) entry which is preliminary data.</text>
</comment>
<evidence type="ECO:0000313" key="2">
    <source>
        <dbReference type="Proteomes" id="UP000236630"/>
    </source>
</evidence>
<protein>
    <submittedName>
        <fullName evidence="1">Uncharacterized protein</fullName>
    </submittedName>
</protein>
<name>A0A2H5QD15_CITUN</name>
<dbReference type="Pfam" id="PF03140">
    <property type="entry name" value="DUF247"/>
    <property type="match status" value="1"/>
</dbReference>
<accession>A0A2H5QD15</accession>
<organism evidence="1 2">
    <name type="scientific">Citrus unshiu</name>
    <name type="common">Satsuma mandarin</name>
    <name type="synonym">Citrus nobilis var. unshiu</name>
    <dbReference type="NCBI Taxonomy" id="55188"/>
    <lineage>
        <taxon>Eukaryota</taxon>
        <taxon>Viridiplantae</taxon>
        <taxon>Streptophyta</taxon>
        <taxon>Embryophyta</taxon>
        <taxon>Tracheophyta</taxon>
        <taxon>Spermatophyta</taxon>
        <taxon>Magnoliopsida</taxon>
        <taxon>eudicotyledons</taxon>
        <taxon>Gunneridae</taxon>
        <taxon>Pentapetalae</taxon>
        <taxon>rosids</taxon>
        <taxon>malvids</taxon>
        <taxon>Sapindales</taxon>
        <taxon>Rutaceae</taxon>
        <taxon>Aurantioideae</taxon>
        <taxon>Citrus</taxon>
    </lineage>
</organism>